<name>A0ABP0FRQ8_CLALP</name>
<dbReference type="EMBL" id="CAWYQH010000079">
    <property type="protein sequence ID" value="CAK8681199.1"/>
    <property type="molecule type" value="Genomic_DNA"/>
</dbReference>
<evidence type="ECO:0000256" key="5">
    <source>
        <dbReference type="ARBA" id="ARBA00023040"/>
    </source>
</evidence>
<dbReference type="Gene3D" id="1.20.1070.10">
    <property type="entry name" value="Rhodopsin 7-helix transmembrane proteins"/>
    <property type="match status" value="1"/>
</dbReference>
<protein>
    <recommendedName>
        <fullName evidence="13">G-protein coupled receptors family 1 profile domain-containing protein</fullName>
    </recommendedName>
</protein>
<evidence type="ECO:0000256" key="10">
    <source>
        <dbReference type="SAM" id="MobiDB-lite"/>
    </source>
</evidence>
<evidence type="ECO:0000256" key="4">
    <source>
        <dbReference type="ARBA" id="ARBA00022989"/>
    </source>
</evidence>
<keyword evidence="15" id="KW-1185">Reference proteome</keyword>
<sequence length="734" mass="82674">MLITVKAHRAILIFFGLVLLTLFGSSQSNTTRQQEDKDNSDDISECIYIHGYLVGNKTDVERCCNETVKEFERTWLLGRRYLTNYLETLRGWKCPRFEEECKQRLFNYTEYTQNVYKYFCEYETFVDSCFDEVKEAFMRNDNHDELQTPTVATGTNSTNDNSIYAQWNSIISRLQANSLSSSDLSKPCVQVALYEADKDHLGDYHEVIHVNLPSCEVMWCGYDGETLRERIISSWTCMSSSCRAKMVSIMVICPLFGIVIAAVNILVVVVISRNASLRNSQGIYKMSLAFADLIIGFFVFPTFSSSLGRLITTRHQSGSLINVTGYLEAEGVVVDAGKSVELRLPSLTQLSSRSYLDFVGFFTVLSLTVSVYTLTVAGCDRLWAISRPLSYNKEKAEYSAKIGCICLWLVGVLFSILPYLTPTLRYSLIASILVSSGGQDALVLYLVAFLIPLVITWLVNIVTFHMTRKHTKINRHLSTKLKKKSRSVEVRLAHTLCLMAGIFTLSILPVALVILSALFVGNIYFSQPRRVDVQGALVYNAFEFVTIIILACNSLWNFFIYNRRNKDFRQEMTSTMISFLKRLHADRCSDRIARWMERNSVRPASANNSDVAASKKNSLATSVLRLNLDTMTPNQSPMMMRKSIDMSISTRTLDKSEISRHDRMEVSQTNEPVLHKTDGANDCNGRSHEVNSRDSAAAGASADKAHLSVTENNDDKISAQIGDSGEKNIQENSV</sequence>
<evidence type="ECO:0000256" key="7">
    <source>
        <dbReference type="ARBA" id="ARBA00023170"/>
    </source>
</evidence>
<feature type="region of interest" description="Disordered" evidence="10">
    <location>
        <begin position="655"/>
        <end position="734"/>
    </location>
</feature>
<evidence type="ECO:0000256" key="2">
    <source>
        <dbReference type="ARBA" id="ARBA00022475"/>
    </source>
</evidence>
<feature type="compositionally biased region" description="Basic and acidic residues" evidence="10">
    <location>
        <begin position="673"/>
        <end position="692"/>
    </location>
</feature>
<evidence type="ECO:0000256" key="12">
    <source>
        <dbReference type="SAM" id="SignalP"/>
    </source>
</evidence>
<gene>
    <name evidence="14" type="ORF">CVLEPA_LOCUS11426</name>
</gene>
<dbReference type="SMART" id="SM01381">
    <property type="entry name" value="7TM_GPCR_Srsx"/>
    <property type="match status" value="1"/>
</dbReference>
<evidence type="ECO:0000256" key="3">
    <source>
        <dbReference type="ARBA" id="ARBA00022692"/>
    </source>
</evidence>
<dbReference type="PANTHER" id="PTHR24246">
    <property type="entry name" value="OLFACTORY RECEPTOR AND ADENOSINE RECEPTOR"/>
    <property type="match status" value="1"/>
</dbReference>
<keyword evidence="2" id="KW-1003">Cell membrane</keyword>
<keyword evidence="5" id="KW-0297">G-protein coupled receptor</keyword>
<feature type="transmembrane region" description="Helical" evidence="11">
    <location>
        <begin position="537"/>
        <end position="560"/>
    </location>
</feature>
<comment type="subcellular location">
    <subcellularLocation>
        <location evidence="1">Cell membrane</location>
        <topology evidence="1">Multi-pass membrane protein</topology>
    </subcellularLocation>
</comment>
<evidence type="ECO:0000259" key="13">
    <source>
        <dbReference type="PROSITE" id="PS50262"/>
    </source>
</evidence>
<dbReference type="CDD" id="cd00637">
    <property type="entry name" value="7tm_classA_rhodopsin-like"/>
    <property type="match status" value="1"/>
</dbReference>
<evidence type="ECO:0000313" key="15">
    <source>
        <dbReference type="Proteomes" id="UP001642483"/>
    </source>
</evidence>
<accession>A0ABP0FRQ8</accession>
<feature type="chain" id="PRO_5045588114" description="G-protein coupled receptors family 1 profile domain-containing protein" evidence="12">
    <location>
        <begin position="29"/>
        <end position="734"/>
    </location>
</feature>
<keyword evidence="8" id="KW-0325">Glycoprotein</keyword>
<evidence type="ECO:0000256" key="6">
    <source>
        <dbReference type="ARBA" id="ARBA00023136"/>
    </source>
</evidence>
<feature type="transmembrane region" description="Helical" evidence="11">
    <location>
        <begin position="398"/>
        <end position="421"/>
    </location>
</feature>
<dbReference type="InterPro" id="IPR017452">
    <property type="entry name" value="GPCR_Rhodpsn_7TM"/>
</dbReference>
<keyword evidence="9" id="KW-0807">Transducer</keyword>
<keyword evidence="4 11" id="KW-1133">Transmembrane helix</keyword>
<feature type="transmembrane region" description="Helical" evidence="11">
    <location>
        <begin position="246"/>
        <end position="271"/>
    </location>
</feature>
<reference evidence="14 15" key="1">
    <citation type="submission" date="2024-02" db="EMBL/GenBank/DDBJ databases">
        <authorList>
            <person name="Daric V."/>
            <person name="Darras S."/>
        </authorList>
    </citation>
    <scope>NUCLEOTIDE SEQUENCE [LARGE SCALE GENOMIC DNA]</scope>
</reference>
<evidence type="ECO:0000256" key="8">
    <source>
        <dbReference type="ARBA" id="ARBA00023180"/>
    </source>
</evidence>
<keyword evidence="7" id="KW-0675">Receptor</keyword>
<keyword evidence="3 11" id="KW-0812">Transmembrane</keyword>
<feature type="signal peptide" evidence="12">
    <location>
        <begin position="1"/>
        <end position="28"/>
    </location>
</feature>
<feature type="transmembrane region" description="Helical" evidence="11">
    <location>
        <begin position="283"/>
        <end position="303"/>
    </location>
</feature>
<proteinExistence type="predicted"/>
<feature type="domain" description="G-protein coupled receptors family 1 profile" evidence="13">
    <location>
        <begin position="263"/>
        <end position="561"/>
    </location>
</feature>
<keyword evidence="12" id="KW-0732">Signal</keyword>
<dbReference type="PRINTS" id="PR00237">
    <property type="entry name" value="GPCRRHODOPSN"/>
</dbReference>
<evidence type="ECO:0000256" key="1">
    <source>
        <dbReference type="ARBA" id="ARBA00004651"/>
    </source>
</evidence>
<dbReference type="PROSITE" id="PS50262">
    <property type="entry name" value="G_PROTEIN_RECEP_F1_2"/>
    <property type="match status" value="1"/>
</dbReference>
<feature type="transmembrane region" description="Helical" evidence="11">
    <location>
        <begin position="492"/>
        <end position="525"/>
    </location>
</feature>
<organism evidence="14 15">
    <name type="scientific">Clavelina lepadiformis</name>
    <name type="common">Light-bulb sea squirt</name>
    <name type="synonym">Ascidia lepadiformis</name>
    <dbReference type="NCBI Taxonomy" id="159417"/>
    <lineage>
        <taxon>Eukaryota</taxon>
        <taxon>Metazoa</taxon>
        <taxon>Chordata</taxon>
        <taxon>Tunicata</taxon>
        <taxon>Ascidiacea</taxon>
        <taxon>Aplousobranchia</taxon>
        <taxon>Clavelinidae</taxon>
        <taxon>Clavelina</taxon>
    </lineage>
</organism>
<evidence type="ECO:0000313" key="14">
    <source>
        <dbReference type="EMBL" id="CAK8681199.1"/>
    </source>
</evidence>
<dbReference type="Pfam" id="PF00001">
    <property type="entry name" value="7tm_1"/>
    <property type="match status" value="1"/>
</dbReference>
<keyword evidence="6 11" id="KW-0472">Membrane</keyword>
<evidence type="ECO:0000256" key="9">
    <source>
        <dbReference type="ARBA" id="ARBA00023224"/>
    </source>
</evidence>
<feature type="compositionally biased region" description="Basic and acidic residues" evidence="10">
    <location>
        <begin position="724"/>
        <end position="734"/>
    </location>
</feature>
<feature type="compositionally biased region" description="Basic and acidic residues" evidence="10">
    <location>
        <begin position="655"/>
        <end position="665"/>
    </location>
</feature>
<dbReference type="SUPFAM" id="SSF81321">
    <property type="entry name" value="Family A G protein-coupled receptor-like"/>
    <property type="match status" value="1"/>
</dbReference>
<dbReference type="InterPro" id="IPR000276">
    <property type="entry name" value="GPCR_Rhodpsn"/>
</dbReference>
<feature type="transmembrane region" description="Helical" evidence="11">
    <location>
        <begin position="355"/>
        <end position="377"/>
    </location>
</feature>
<dbReference type="Proteomes" id="UP001642483">
    <property type="component" value="Unassembled WGS sequence"/>
</dbReference>
<dbReference type="PANTHER" id="PTHR24246:SF27">
    <property type="entry name" value="ADENOSINE RECEPTOR, ISOFORM A"/>
    <property type="match status" value="1"/>
</dbReference>
<feature type="transmembrane region" description="Helical" evidence="11">
    <location>
        <begin position="441"/>
        <end position="462"/>
    </location>
</feature>
<evidence type="ECO:0000256" key="11">
    <source>
        <dbReference type="SAM" id="Phobius"/>
    </source>
</evidence>
<comment type="caution">
    <text evidence="14">The sequence shown here is derived from an EMBL/GenBank/DDBJ whole genome shotgun (WGS) entry which is preliminary data.</text>
</comment>